<accession>A0A5C6MIZ3</accession>
<sequence length="128" mass="13433">MSAQVSTDLELELGELLQEFQDVVEELKSPTQSSSRAYQHILQEAKSRTGLGDDSGVEDSDCSSEASLGNSLNTSEEELHTAGITLAPKGSGTSHQPISIQIAPAPALIAITFALIAIAATRTSSTFD</sequence>
<keyword evidence="2" id="KW-1133">Transmembrane helix</keyword>
<feature type="compositionally biased region" description="Polar residues" evidence="1">
    <location>
        <begin position="63"/>
        <end position="74"/>
    </location>
</feature>
<feature type="transmembrane region" description="Helical" evidence="2">
    <location>
        <begin position="98"/>
        <end position="120"/>
    </location>
</feature>
<gene>
    <name evidence="3" type="ORF">D4764_09G0001350</name>
</gene>
<dbReference type="AlphaFoldDB" id="A0A5C6MIZ3"/>
<evidence type="ECO:0000313" key="3">
    <source>
        <dbReference type="EMBL" id="TWW55086.1"/>
    </source>
</evidence>
<keyword evidence="4" id="KW-1185">Reference proteome</keyword>
<dbReference type="InterPro" id="IPR029252">
    <property type="entry name" value="RGCC"/>
</dbReference>
<dbReference type="PANTHER" id="PTHR32193">
    <property type="entry name" value="REGULATOR OF CELL CYCLE RGCC"/>
    <property type="match status" value="1"/>
</dbReference>
<dbReference type="EMBL" id="RHFK02000022">
    <property type="protein sequence ID" value="TWW55086.1"/>
    <property type="molecule type" value="Genomic_DNA"/>
</dbReference>
<organism evidence="3 4">
    <name type="scientific">Takifugu flavidus</name>
    <name type="common">sansaifugu</name>
    <dbReference type="NCBI Taxonomy" id="433684"/>
    <lineage>
        <taxon>Eukaryota</taxon>
        <taxon>Metazoa</taxon>
        <taxon>Chordata</taxon>
        <taxon>Craniata</taxon>
        <taxon>Vertebrata</taxon>
        <taxon>Euteleostomi</taxon>
        <taxon>Actinopterygii</taxon>
        <taxon>Neopterygii</taxon>
        <taxon>Teleostei</taxon>
        <taxon>Neoteleostei</taxon>
        <taxon>Acanthomorphata</taxon>
        <taxon>Eupercaria</taxon>
        <taxon>Tetraodontiformes</taxon>
        <taxon>Tetradontoidea</taxon>
        <taxon>Tetraodontidae</taxon>
        <taxon>Takifugu</taxon>
    </lineage>
</organism>
<evidence type="ECO:0000256" key="2">
    <source>
        <dbReference type="SAM" id="Phobius"/>
    </source>
</evidence>
<protein>
    <submittedName>
        <fullName evidence="3">Uncharacterized protein</fullName>
    </submittedName>
</protein>
<dbReference type="PANTHER" id="PTHR32193:SF5">
    <property type="entry name" value="RGCC PROTEIN"/>
    <property type="match status" value="1"/>
</dbReference>
<feature type="region of interest" description="Disordered" evidence="1">
    <location>
        <begin position="44"/>
        <end position="77"/>
    </location>
</feature>
<evidence type="ECO:0000313" key="4">
    <source>
        <dbReference type="Proteomes" id="UP000324091"/>
    </source>
</evidence>
<keyword evidence="2" id="KW-0812">Transmembrane</keyword>
<evidence type="ECO:0000256" key="1">
    <source>
        <dbReference type="SAM" id="MobiDB-lite"/>
    </source>
</evidence>
<name>A0A5C6MIZ3_9TELE</name>
<comment type="caution">
    <text evidence="3">The sequence shown here is derived from an EMBL/GenBank/DDBJ whole genome shotgun (WGS) entry which is preliminary data.</text>
</comment>
<reference evidence="3 4" key="1">
    <citation type="submission" date="2019-04" db="EMBL/GenBank/DDBJ databases">
        <title>Chromosome genome assembly for Takifugu flavidus.</title>
        <authorList>
            <person name="Xiao S."/>
        </authorList>
    </citation>
    <scope>NUCLEOTIDE SEQUENCE [LARGE SCALE GENOMIC DNA]</scope>
    <source>
        <strain evidence="3">HTHZ2018</strain>
        <tissue evidence="3">Muscle</tissue>
    </source>
</reference>
<dbReference type="GO" id="GO:0051726">
    <property type="term" value="P:regulation of cell cycle"/>
    <property type="evidence" value="ECO:0007669"/>
    <property type="project" value="InterPro"/>
</dbReference>
<dbReference type="Pfam" id="PF15151">
    <property type="entry name" value="RGCC"/>
    <property type="match status" value="1"/>
</dbReference>
<dbReference type="Proteomes" id="UP000324091">
    <property type="component" value="Chromosome 9"/>
</dbReference>
<proteinExistence type="predicted"/>
<keyword evidence="2" id="KW-0472">Membrane</keyword>